<dbReference type="Proteomes" id="UP001473424">
    <property type="component" value="Chromosome"/>
</dbReference>
<accession>A0ABN7BXC3</accession>
<evidence type="ECO:0000313" key="1">
    <source>
        <dbReference type="EMBL" id="BET38910.1"/>
    </source>
</evidence>
<organism evidence="1 2">
    <name type="scientific">Spiroplasma ixodetis</name>
    <dbReference type="NCBI Taxonomy" id="2141"/>
    <lineage>
        <taxon>Bacteria</taxon>
        <taxon>Bacillati</taxon>
        <taxon>Mycoplasmatota</taxon>
        <taxon>Mollicutes</taxon>
        <taxon>Entomoplasmatales</taxon>
        <taxon>Spiroplasmataceae</taxon>
        <taxon>Spiroplasma</taxon>
    </lineage>
</organism>
<evidence type="ECO:0000313" key="2">
    <source>
        <dbReference type="Proteomes" id="UP001473424"/>
    </source>
</evidence>
<gene>
    <name evidence="1" type="ORF">SAP269_14990</name>
</gene>
<name>A0ABN7BXC3_9MOLU</name>
<dbReference type="RefSeq" id="WP_353305824.1">
    <property type="nucleotide sequence ID" value="NZ_AP028955.1"/>
</dbReference>
<protein>
    <submittedName>
        <fullName evidence="1">Uncharacterized protein</fullName>
    </submittedName>
</protein>
<dbReference type="EMBL" id="AP028955">
    <property type="protein sequence ID" value="BET38910.1"/>
    <property type="molecule type" value="Genomic_DNA"/>
</dbReference>
<keyword evidence="2" id="KW-1185">Reference proteome</keyword>
<sequence length="77" mass="9174">MKIVKSLVNDVCSDHEFQRSESLNIIGNNIFLQANIAKENEATDLSNNNWKEEIRRDSNHLMPKTEKLCWRRYVIRR</sequence>
<proteinExistence type="predicted"/>
<reference evidence="2" key="1">
    <citation type="journal article" date="2024" name="FEMS Microbiol. Lett.">
        <title>Genomic insights into Spiroplasma endosymbionts that induce male-killing and protective phenotypes in the pea aphid.</title>
        <authorList>
            <person name="Arai H."/>
            <person name="Legeai F."/>
            <person name="Kageyama D."/>
            <person name="Sugio A."/>
            <person name="Simon J.C."/>
        </authorList>
    </citation>
    <scope>NUCLEOTIDE SEQUENCE [LARGE SCALE GENOMIC DNA]</scope>
    <source>
        <strain evidence="2">sAp269</strain>
    </source>
</reference>